<keyword evidence="12 15" id="KW-1133">Transmembrane helix</keyword>
<keyword evidence="4" id="KW-1003">Cell membrane</keyword>
<dbReference type="SUPFAM" id="SSF55874">
    <property type="entry name" value="ATPase domain of HSP90 chaperone/DNA topoisomerase II/histidine kinase"/>
    <property type="match status" value="1"/>
</dbReference>
<accession>A0ABW9G8N6</accession>
<dbReference type="SMART" id="SM00388">
    <property type="entry name" value="HisKA"/>
    <property type="match status" value="1"/>
</dbReference>
<keyword evidence="6" id="KW-0597">Phosphoprotein</keyword>
<dbReference type="RefSeq" id="WP_408624139.1">
    <property type="nucleotide sequence ID" value="NZ_JBEQCT010000006.1"/>
</dbReference>
<feature type="transmembrane region" description="Helical" evidence="15">
    <location>
        <begin position="20"/>
        <end position="40"/>
    </location>
</feature>
<evidence type="ECO:0000259" key="17">
    <source>
        <dbReference type="PROSITE" id="PS50885"/>
    </source>
</evidence>
<protein>
    <recommendedName>
        <fullName evidence="3">histidine kinase</fullName>
        <ecNumber evidence="3">2.7.13.3</ecNumber>
    </recommendedName>
</protein>
<dbReference type="Pfam" id="PF00672">
    <property type="entry name" value="HAMP"/>
    <property type="match status" value="1"/>
</dbReference>
<dbReference type="PROSITE" id="PS50109">
    <property type="entry name" value="HIS_KIN"/>
    <property type="match status" value="1"/>
</dbReference>
<dbReference type="EMBL" id="JBEQCT010000006">
    <property type="protein sequence ID" value="MFM2485877.1"/>
    <property type="molecule type" value="Genomic_DNA"/>
</dbReference>
<evidence type="ECO:0000259" key="16">
    <source>
        <dbReference type="PROSITE" id="PS50109"/>
    </source>
</evidence>
<dbReference type="InterPro" id="IPR036890">
    <property type="entry name" value="HATPase_C_sf"/>
</dbReference>
<evidence type="ECO:0000256" key="8">
    <source>
        <dbReference type="ARBA" id="ARBA00022692"/>
    </source>
</evidence>
<evidence type="ECO:0000256" key="5">
    <source>
        <dbReference type="ARBA" id="ARBA00022519"/>
    </source>
</evidence>
<evidence type="ECO:0000256" key="14">
    <source>
        <dbReference type="ARBA" id="ARBA00023136"/>
    </source>
</evidence>
<evidence type="ECO:0000256" key="7">
    <source>
        <dbReference type="ARBA" id="ARBA00022679"/>
    </source>
</evidence>
<dbReference type="SMART" id="SM00304">
    <property type="entry name" value="HAMP"/>
    <property type="match status" value="1"/>
</dbReference>
<dbReference type="InterPro" id="IPR004358">
    <property type="entry name" value="Sig_transdc_His_kin-like_C"/>
</dbReference>
<evidence type="ECO:0000256" key="15">
    <source>
        <dbReference type="SAM" id="Phobius"/>
    </source>
</evidence>
<dbReference type="InterPro" id="IPR005467">
    <property type="entry name" value="His_kinase_dom"/>
</dbReference>
<dbReference type="EC" id="2.7.13.3" evidence="3"/>
<name>A0ABW9G8N6_9GAMM</name>
<reference evidence="18 19" key="1">
    <citation type="journal article" date="2013" name="Int. J. Syst. Evol. Microbiol.">
        <title>Celerinatantimonas yamalensis sp. nov., a cold-adapted diazotrophic bacterium from a cold permafrost brine.</title>
        <authorList>
            <person name="Shcherbakova V."/>
            <person name="Chuvilskaya N."/>
            <person name="Rivkina E."/>
            <person name="Demidov N."/>
            <person name="Uchaeva V."/>
            <person name="Suetin S."/>
            <person name="Suzina N."/>
            <person name="Gilichinsky D."/>
        </authorList>
    </citation>
    <scope>NUCLEOTIDE SEQUENCE [LARGE SCALE GENOMIC DNA]</scope>
    <source>
        <strain evidence="18 19">C7</strain>
    </source>
</reference>
<dbReference type="PROSITE" id="PS50885">
    <property type="entry name" value="HAMP"/>
    <property type="match status" value="1"/>
</dbReference>
<keyword evidence="9" id="KW-0547">Nucleotide-binding</keyword>
<dbReference type="InterPro" id="IPR050980">
    <property type="entry name" value="2C_sensor_his_kinase"/>
</dbReference>
<dbReference type="Pfam" id="PF02518">
    <property type="entry name" value="HATPase_c"/>
    <property type="match status" value="1"/>
</dbReference>
<evidence type="ECO:0000256" key="10">
    <source>
        <dbReference type="ARBA" id="ARBA00022777"/>
    </source>
</evidence>
<dbReference type="CDD" id="cd00082">
    <property type="entry name" value="HisKA"/>
    <property type="match status" value="1"/>
</dbReference>
<dbReference type="PANTHER" id="PTHR44936:SF5">
    <property type="entry name" value="SENSOR HISTIDINE KINASE ENVZ"/>
    <property type="match status" value="1"/>
</dbReference>
<dbReference type="CDD" id="cd00075">
    <property type="entry name" value="HATPase"/>
    <property type="match status" value="1"/>
</dbReference>
<dbReference type="GO" id="GO:0005524">
    <property type="term" value="F:ATP binding"/>
    <property type="evidence" value="ECO:0007669"/>
    <property type="project" value="UniProtKB-KW"/>
</dbReference>
<keyword evidence="14 15" id="KW-0472">Membrane</keyword>
<keyword evidence="5" id="KW-0997">Cell inner membrane</keyword>
<dbReference type="InterPro" id="IPR003594">
    <property type="entry name" value="HATPase_dom"/>
</dbReference>
<evidence type="ECO:0000256" key="9">
    <source>
        <dbReference type="ARBA" id="ARBA00022741"/>
    </source>
</evidence>
<sequence length="479" mass="54418">MNVKRIIDRLKPTSLLSRMLILLLLGIALAQGISSLFWSYRFEQTENEGLKATSRNLALSLASTVRFFESLPLQYRHIVLNQLRNMGGTRFFVSLNREKIDINSIPASQRKAIVINEVNSILHQQLGHIDHIYTDFSAAQTLKVLNNQTLMTDLPRSWAHYTLTMEPLNPPILVTQIELKAHEWIYLAALLPAPYMTLDEPKFPPRQILNLILTTLFLCLFTYLLVRRQTRPLNRLADAASQLALHLYQPPLTVEGSSELVRATRAFNTMQEKLKRYIEDRELLFRSISHDLKTPITRLRLRAELLDDEQLIETFTRDLDELEIMAKGALQTVKDTDIHENLQDIDIQALLKLICESYLNEATIEGQPIQRYHGKPLAMKRCIGNIVDNGIKYGKHLNILIEDSETLLTLHFIDCGPGIPEALHKDIFSPYVRLDKTTSGNGLGLGIARNIAHAHGGEITLANMPQGGLKVTLDLPHIR</sequence>
<keyword evidence="13" id="KW-0902">Two-component regulatory system</keyword>
<keyword evidence="10" id="KW-0418">Kinase</keyword>
<dbReference type="InterPro" id="IPR036097">
    <property type="entry name" value="HisK_dim/P_sf"/>
</dbReference>
<evidence type="ECO:0000256" key="1">
    <source>
        <dbReference type="ARBA" id="ARBA00000085"/>
    </source>
</evidence>
<evidence type="ECO:0000256" key="13">
    <source>
        <dbReference type="ARBA" id="ARBA00023012"/>
    </source>
</evidence>
<evidence type="ECO:0000313" key="19">
    <source>
        <dbReference type="Proteomes" id="UP001629953"/>
    </source>
</evidence>
<dbReference type="Gene3D" id="3.30.565.10">
    <property type="entry name" value="Histidine kinase-like ATPase, C-terminal domain"/>
    <property type="match status" value="1"/>
</dbReference>
<evidence type="ECO:0000256" key="12">
    <source>
        <dbReference type="ARBA" id="ARBA00022989"/>
    </source>
</evidence>
<comment type="catalytic activity">
    <reaction evidence="1">
        <text>ATP + protein L-histidine = ADP + protein N-phospho-L-histidine.</text>
        <dbReference type="EC" id="2.7.13.3"/>
    </reaction>
</comment>
<dbReference type="Gene3D" id="1.10.287.130">
    <property type="match status" value="1"/>
</dbReference>
<evidence type="ECO:0000256" key="4">
    <source>
        <dbReference type="ARBA" id="ARBA00022475"/>
    </source>
</evidence>
<proteinExistence type="predicted"/>
<keyword evidence="8 15" id="KW-0812">Transmembrane</keyword>
<organism evidence="18 19">
    <name type="scientific">Celerinatantimonas yamalensis</name>
    <dbReference type="NCBI Taxonomy" id="559956"/>
    <lineage>
        <taxon>Bacteria</taxon>
        <taxon>Pseudomonadati</taxon>
        <taxon>Pseudomonadota</taxon>
        <taxon>Gammaproteobacteria</taxon>
        <taxon>Celerinatantimonadaceae</taxon>
        <taxon>Celerinatantimonas</taxon>
    </lineage>
</organism>
<keyword evidence="11 18" id="KW-0067">ATP-binding</keyword>
<dbReference type="InterPro" id="IPR003660">
    <property type="entry name" value="HAMP_dom"/>
</dbReference>
<comment type="caution">
    <text evidence="18">The sequence shown here is derived from an EMBL/GenBank/DDBJ whole genome shotgun (WGS) entry which is preliminary data.</text>
</comment>
<dbReference type="PRINTS" id="PR00344">
    <property type="entry name" value="BCTRLSENSOR"/>
</dbReference>
<evidence type="ECO:0000313" key="18">
    <source>
        <dbReference type="EMBL" id="MFM2485877.1"/>
    </source>
</evidence>
<evidence type="ECO:0000256" key="2">
    <source>
        <dbReference type="ARBA" id="ARBA00004429"/>
    </source>
</evidence>
<dbReference type="Pfam" id="PF00512">
    <property type="entry name" value="HisKA"/>
    <property type="match status" value="1"/>
</dbReference>
<evidence type="ECO:0000256" key="11">
    <source>
        <dbReference type="ARBA" id="ARBA00022840"/>
    </source>
</evidence>
<dbReference type="SMART" id="SM00387">
    <property type="entry name" value="HATPase_c"/>
    <property type="match status" value="1"/>
</dbReference>
<gene>
    <name evidence="18" type="ORF">ABUE30_12565</name>
</gene>
<dbReference type="PANTHER" id="PTHR44936">
    <property type="entry name" value="SENSOR PROTEIN CREC"/>
    <property type="match status" value="1"/>
</dbReference>
<keyword evidence="7" id="KW-0808">Transferase</keyword>
<comment type="subcellular location">
    <subcellularLocation>
        <location evidence="2">Cell inner membrane</location>
        <topology evidence="2">Multi-pass membrane protein</topology>
    </subcellularLocation>
</comment>
<feature type="transmembrane region" description="Helical" evidence="15">
    <location>
        <begin position="208"/>
        <end position="226"/>
    </location>
</feature>
<dbReference type="SUPFAM" id="SSF47384">
    <property type="entry name" value="Homodimeric domain of signal transducing histidine kinase"/>
    <property type="match status" value="1"/>
</dbReference>
<keyword evidence="19" id="KW-1185">Reference proteome</keyword>
<feature type="domain" description="HAMP" evidence="17">
    <location>
        <begin position="227"/>
        <end position="279"/>
    </location>
</feature>
<dbReference type="CDD" id="cd06225">
    <property type="entry name" value="HAMP"/>
    <property type="match status" value="1"/>
</dbReference>
<evidence type="ECO:0000256" key="6">
    <source>
        <dbReference type="ARBA" id="ARBA00022553"/>
    </source>
</evidence>
<feature type="domain" description="Histidine kinase" evidence="16">
    <location>
        <begin position="287"/>
        <end position="479"/>
    </location>
</feature>
<dbReference type="Proteomes" id="UP001629953">
    <property type="component" value="Unassembled WGS sequence"/>
</dbReference>
<evidence type="ECO:0000256" key="3">
    <source>
        <dbReference type="ARBA" id="ARBA00012438"/>
    </source>
</evidence>
<dbReference type="InterPro" id="IPR003661">
    <property type="entry name" value="HisK_dim/P_dom"/>
</dbReference>